<evidence type="ECO:0000313" key="2">
    <source>
        <dbReference type="EMBL" id="SVA96779.1"/>
    </source>
</evidence>
<protein>
    <recommendedName>
        <fullName evidence="3">Phosphate transport regulator</fullName>
    </recommendedName>
</protein>
<comment type="similarity">
    <text evidence="1">Belongs to the UPF0111 family.</text>
</comment>
<dbReference type="AlphaFoldDB" id="A0A382A5Y5"/>
<dbReference type="PANTHER" id="PTHR36536:SF3">
    <property type="entry name" value="UPF0111 PROTEIN HI_1603"/>
    <property type="match status" value="1"/>
</dbReference>
<dbReference type="Pfam" id="PF01865">
    <property type="entry name" value="PhoU_div"/>
    <property type="match status" value="1"/>
</dbReference>
<proteinExistence type="inferred from homology"/>
<dbReference type="InterPro" id="IPR038078">
    <property type="entry name" value="PhoU-like_sf"/>
</dbReference>
<reference evidence="2" key="1">
    <citation type="submission" date="2018-05" db="EMBL/GenBank/DDBJ databases">
        <authorList>
            <person name="Lanie J.A."/>
            <person name="Ng W.-L."/>
            <person name="Kazmierczak K.M."/>
            <person name="Andrzejewski T.M."/>
            <person name="Davidsen T.M."/>
            <person name="Wayne K.J."/>
            <person name="Tettelin H."/>
            <person name="Glass J.I."/>
            <person name="Rusch D."/>
            <person name="Podicherti R."/>
            <person name="Tsui H.-C.T."/>
            <person name="Winkler M.E."/>
        </authorList>
    </citation>
    <scope>NUCLEOTIDE SEQUENCE</scope>
</reference>
<dbReference type="PANTHER" id="PTHR36536">
    <property type="entry name" value="UPF0111 PROTEIN HI_1603"/>
    <property type="match status" value="1"/>
</dbReference>
<gene>
    <name evidence="2" type="ORF">METZ01_LOCUS149633</name>
</gene>
<dbReference type="SUPFAM" id="SSF109755">
    <property type="entry name" value="PhoU-like"/>
    <property type="match status" value="1"/>
</dbReference>
<name>A0A382A5Y5_9ZZZZ</name>
<evidence type="ECO:0008006" key="3">
    <source>
        <dbReference type="Google" id="ProtNLM"/>
    </source>
</evidence>
<accession>A0A382A5Y5</accession>
<dbReference type="EMBL" id="UINC01023991">
    <property type="protein sequence ID" value="SVA96779.1"/>
    <property type="molecule type" value="Genomic_DNA"/>
</dbReference>
<dbReference type="Gene3D" id="1.20.58.220">
    <property type="entry name" value="Phosphate transport system protein phou homolog 2, domain 2"/>
    <property type="match status" value="1"/>
</dbReference>
<dbReference type="InterPro" id="IPR018445">
    <property type="entry name" value="Put_Phosphate_transp_reg"/>
</dbReference>
<organism evidence="2">
    <name type="scientific">marine metagenome</name>
    <dbReference type="NCBI Taxonomy" id="408172"/>
    <lineage>
        <taxon>unclassified sequences</taxon>
        <taxon>metagenomes</taxon>
        <taxon>ecological metagenomes</taxon>
    </lineage>
</organism>
<sequence>MFGIKTNSLFGETKKLEREIDEFVDILSEVGLVFKNIIPNYLANGSSEQFDEMVEKVRDMESKADKITKEVERTLYEETLIPDARSDVLRLLEHLDEVIGMYQGNCYHFSIQKPKFPKEFHNDLIQLSATVVNCVESLCLTVRSFFRNIDSVRDNAHKVTFYEKESDIQFSSLARKIFNSDLPLDQKMHLRYFVEKIDRICDQAEDIADEIQIYAIKRSI</sequence>
<dbReference type="InterPro" id="IPR002727">
    <property type="entry name" value="DUF47"/>
</dbReference>
<evidence type="ECO:0000256" key="1">
    <source>
        <dbReference type="ARBA" id="ARBA00008591"/>
    </source>
</evidence>